<dbReference type="Pfam" id="PF06568">
    <property type="entry name" value="YjiS-like"/>
    <property type="match status" value="1"/>
</dbReference>
<dbReference type="AlphaFoldDB" id="A0A399J154"/>
<dbReference type="InterPro" id="IPR009506">
    <property type="entry name" value="YjiS-like"/>
</dbReference>
<dbReference type="RefSeq" id="WP_119398598.1">
    <property type="nucleotide sequence ID" value="NZ_QWJJ01000006.1"/>
</dbReference>
<dbReference type="EMBL" id="QWJJ01000006">
    <property type="protein sequence ID" value="RII39158.1"/>
    <property type="molecule type" value="Genomic_DNA"/>
</dbReference>
<evidence type="ECO:0000259" key="1">
    <source>
        <dbReference type="Pfam" id="PF06568"/>
    </source>
</evidence>
<accession>A0A399J154</accession>
<evidence type="ECO:0000313" key="3">
    <source>
        <dbReference type="Proteomes" id="UP000265848"/>
    </source>
</evidence>
<gene>
    <name evidence="2" type="ORF">DL237_08370</name>
</gene>
<organism evidence="2 3">
    <name type="scientific">Pseudooceanicola sediminis</name>
    <dbReference type="NCBI Taxonomy" id="2211117"/>
    <lineage>
        <taxon>Bacteria</taxon>
        <taxon>Pseudomonadati</taxon>
        <taxon>Pseudomonadota</taxon>
        <taxon>Alphaproteobacteria</taxon>
        <taxon>Rhodobacterales</taxon>
        <taxon>Paracoccaceae</taxon>
        <taxon>Pseudooceanicola</taxon>
    </lineage>
</organism>
<keyword evidence="3" id="KW-1185">Reference proteome</keyword>
<feature type="domain" description="YjiS-like" evidence="1">
    <location>
        <begin position="33"/>
        <end position="64"/>
    </location>
</feature>
<evidence type="ECO:0000313" key="2">
    <source>
        <dbReference type="EMBL" id="RII39158.1"/>
    </source>
</evidence>
<comment type="caution">
    <text evidence="2">The sequence shown here is derived from an EMBL/GenBank/DDBJ whole genome shotgun (WGS) entry which is preliminary data.</text>
</comment>
<name>A0A399J154_9RHOB</name>
<protein>
    <submittedName>
        <fullName evidence="2">DUF1127 domain-containing protein</fullName>
    </submittedName>
</protein>
<dbReference type="OrthoDB" id="8244198at2"/>
<reference evidence="2 3" key="1">
    <citation type="submission" date="2018-08" db="EMBL/GenBank/DDBJ databases">
        <title>Pseudooceanicola sediminis CY03 in the family Rhodobacteracea.</title>
        <authorList>
            <person name="Zhang Y.-J."/>
        </authorList>
    </citation>
    <scope>NUCLEOTIDE SEQUENCE [LARGE SCALE GENOMIC DNA]</scope>
    <source>
        <strain evidence="2 3">CY03</strain>
    </source>
</reference>
<dbReference type="Proteomes" id="UP000265848">
    <property type="component" value="Unassembled WGS sequence"/>
</dbReference>
<sequence>MAMVSEIHGKSAAGRAQGNVISRLISAVTERQSRFWTYRNCVNELSALSNRELRDLGLHRSQIRSIAYEEAYRKAA</sequence>
<proteinExistence type="predicted"/>